<proteinExistence type="predicted"/>
<reference evidence="3 4" key="1">
    <citation type="submission" date="2019-03" db="EMBL/GenBank/DDBJ databases">
        <title>Genomic Encyclopedia of Archaeal and Bacterial Type Strains, Phase II (KMG-II): from individual species to whole genera.</title>
        <authorList>
            <person name="Goeker M."/>
        </authorList>
    </citation>
    <scope>NUCLEOTIDE SEQUENCE [LARGE SCALE GENOMIC DNA]</scope>
    <source>
        <strain evidence="3 4">DSM 28323</strain>
    </source>
</reference>
<dbReference type="Gene3D" id="3.90.1150.140">
    <property type="match status" value="1"/>
</dbReference>
<evidence type="ECO:0000259" key="2">
    <source>
        <dbReference type="Pfam" id="PF20732"/>
    </source>
</evidence>
<dbReference type="InterPro" id="IPR008302">
    <property type="entry name" value="NamZ"/>
</dbReference>
<feature type="domain" description="Peptidoglycan beta-N-acetylmuramidase NamZ C-terminal" evidence="2">
    <location>
        <begin position="227"/>
        <end position="388"/>
    </location>
</feature>
<gene>
    <name evidence="3" type="ORF">BC659_0153</name>
</gene>
<protein>
    <submittedName>
        <fullName evidence="3">Uncharacterized protein YbbC (DUF1343 family)</fullName>
    </submittedName>
</protein>
<evidence type="ECO:0000313" key="4">
    <source>
        <dbReference type="Proteomes" id="UP000295741"/>
    </source>
</evidence>
<dbReference type="Gene3D" id="3.40.50.12170">
    <property type="entry name" value="Uncharacterised protein PF07075, DUF1343"/>
    <property type="match status" value="1"/>
</dbReference>
<organism evidence="3 4">
    <name type="scientific">Sediminibacterium goheungense</name>
    <dbReference type="NCBI Taxonomy" id="1086393"/>
    <lineage>
        <taxon>Bacteria</taxon>
        <taxon>Pseudomonadati</taxon>
        <taxon>Bacteroidota</taxon>
        <taxon>Chitinophagia</taxon>
        <taxon>Chitinophagales</taxon>
        <taxon>Chitinophagaceae</taxon>
        <taxon>Sediminibacterium</taxon>
    </lineage>
</organism>
<dbReference type="PIRSF" id="PIRSF016719">
    <property type="entry name" value="UCP016719"/>
    <property type="match status" value="1"/>
</dbReference>
<dbReference type="PANTHER" id="PTHR42915">
    <property type="entry name" value="HYPOTHETICAL 460 KDA PROTEIN IN FEUA-SIGW INTERGENIC REGION [PRECURSOR]"/>
    <property type="match status" value="1"/>
</dbReference>
<dbReference type="RefSeq" id="WP_133472659.1">
    <property type="nucleotide sequence ID" value="NZ_SNWP01000010.1"/>
</dbReference>
<dbReference type="PANTHER" id="PTHR42915:SF1">
    <property type="entry name" value="PEPTIDOGLYCAN BETA-N-ACETYLMURAMIDASE NAMZ"/>
    <property type="match status" value="1"/>
</dbReference>
<dbReference type="EMBL" id="SNWP01000010">
    <property type="protein sequence ID" value="TDO28094.1"/>
    <property type="molecule type" value="Genomic_DNA"/>
</dbReference>
<evidence type="ECO:0000313" key="3">
    <source>
        <dbReference type="EMBL" id="TDO28094.1"/>
    </source>
</evidence>
<comment type="caution">
    <text evidence="3">The sequence shown here is derived from an EMBL/GenBank/DDBJ whole genome shotgun (WGS) entry which is preliminary data.</text>
</comment>
<dbReference type="OrthoDB" id="9801061at2"/>
<dbReference type="Pfam" id="PF20732">
    <property type="entry name" value="NamZ_C"/>
    <property type="match status" value="1"/>
</dbReference>
<dbReference type="AlphaFoldDB" id="A0A4R6IYZ4"/>
<dbReference type="InterPro" id="IPR048502">
    <property type="entry name" value="NamZ_N"/>
</dbReference>
<dbReference type="InterPro" id="IPR048503">
    <property type="entry name" value="NamZ_C"/>
</dbReference>
<dbReference type="GO" id="GO:0033922">
    <property type="term" value="F:peptidoglycan beta-N-acetylmuramidase activity"/>
    <property type="evidence" value="ECO:0007669"/>
    <property type="project" value="InterPro"/>
</dbReference>
<keyword evidence="4" id="KW-1185">Reference proteome</keyword>
<sequence length="388" mass="42747">MLFFGIDHLLQQSPSWKELRMGMVTNEAATTRSGAFSREALLKAGFNITCLFSPEHGLDVRGADGHPMKDGRDARTGLPVISLYGERLAPDAGHLAEIDILLFDIPDIGSRFYTYLWTLTYILEAAAAGGKKLILLDRPNPVSGNMQLCEGPMLTEANSSFIGRWPMPIRHSCTMGELALYFNDQRKIGAEIEVIKCSGWKREMFQPDWQIPFVPTSPAIQSFQSMLLYPGLCLLEATNISEGRGTDFSFEAAGTPWLNAAVVADMLNNMSGGEMAASVVQFTPVHSKFVNELCHAVHMQVDDSSCFNAVMNGMLLIKLIKSLHPSQFNWATYPTAVNPTGKGHLDKLLGISDSEALFDLPVPAFIAAATRLTSCREWSAEVSRYLLY</sequence>
<feature type="domain" description="Peptidoglycan beta-N-acetylmuramidase NamZ N-terminal" evidence="1">
    <location>
        <begin position="22"/>
        <end position="223"/>
    </location>
</feature>
<evidence type="ECO:0000259" key="1">
    <source>
        <dbReference type="Pfam" id="PF07075"/>
    </source>
</evidence>
<accession>A0A4R6IYZ4</accession>
<dbReference type="Proteomes" id="UP000295741">
    <property type="component" value="Unassembled WGS sequence"/>
</dbReference>
<name>A0A4R6IYZ4_9BACT</name>
<dbReference type="Pfam" id="PF07075">
    <property type="entry name" value="NamZ_N"/>
    <property type="match status" value="1"/>
</dbReference>